<dbReference type="SMART" id="SM00421">
    <property type="entry name" value="HTH_LUXR"/>
    <property type="match status" value="1"/>
</dbReference>
<proteinExistence type="inferred from homology"/>
<comment type="similarity">
    <text evidence="1">Belongs to the sigma-70 factor family. ECF subfamily.</text>
</comment>
<evidence type="ECO:0000256" key="2">
    <source>
        <dbReference type="ARBA" id="ARBA00023015"/>
    </source>
</evidence>
<dbReference type="RefSeq" id="WP_083959266.1">
    <property type="nucleotide sequence ID" value="NZ_FQVN01000001.1"/>
</dbReference>
<dbReference type="NCBIfam" id="TIGR02937">
    <property type="entry name" value="sigma70-ECF"/>
    <property type="match status" value="1"/>
</dbReference>
<keyword evidence="3" id="KW-0731">Sigma factor</keyword>
<reference evidence="7 8" key="1">
    <citation type="submission" date="2016-11" db="EMBL/GenBank/DDBJ databases">
        <authorList>
            <person name="Jaros S."/>
            <person name="Januszkiewicz K."/>
            <person name="Wedrychowicz H."/>
        </authorList>
    </citation>
    <scope>NUCLEOTIDE SEQUENCE [LARGE SCALE GENOMIC DNA]</scope>
    <source>
        <strain evidence="7 8">DSM 44523</strain>
    </source>
</reference>
<dbReference type="Proteomes" id="UP000184501">
    <property type="component" value="Unassembled WGS sequence"/>
</dbReference>
<keyword evidence="5" id="KW-0804">Transcription</keyword>
<name>A0A1M4VCX2_STRHI</name>
<dbReference type="InterPro" id="IPR007627">
    <property type="entry name" value="RNA_pol_sigma70_r2"/>
</dbReference>
<dbReference type="PANTHER" id="PTHR43133">
    <property type="entry name" value="RNA POLYMERASE ECF-TYPE SIGMA FACTO"/>
    <property type="match status" value="1"/>
</dbReference>
<dbReference type="InterPro" id="IPR036388">
    <property type="entry name" value="WH-like_DNA-bd_sf"/>
</dbReference>
<keyword evidence="4" id="KW-0238">DNA-binding</keyword>
<dbReference type="Gene3D" id="1.10.1740.10">
    <property type="match status" value="1"/>
</dbReference>
<dbReference type="PANTHER" id="PTHR43133:SF50">
    <property type="entry name" value="ECF RNA POLYMERASE SIGMA FACTOR SIGM"/>
    <property type="match status" value="1"/>
</dbReference>
<evidence type="ECO:0000313" key="7">
    <source>
        <dbReference type="EMBL" id="SHE66775.1"/>
    </source>
</evidence>
<evidence type="ECO:0000256" key="1">
    <source>
        <dbReference type="ARBA" id="ARBA00010641"/>
    </source>
</evidence>
<dbReference type="SUPFAM" id="SSF88946">
    <property type="entry name" value="Sigma2 domain of RNA polymerase sigma factors"/>
    <property type="match status" value="1"/>
</dbReference>
<dbReference type="NCBIfam" id="TIGR02983">
    <property type="entry name" value="SigE-fam_strep"/>
    <property type="match status" value="1"/>
</dbReference>
<dbReference type="InterPro" id="IPR013324">
    <property type="entry name" value="RNA_pol_sigma_r3/r4-like"/>
</dbReference>
<dbReference type="InterPro" id="IPR014284">
    <property type="entry name" value="RNA_pol_sigma-70_dom"/>
</dbReference>
<dbReference type="GO" id="GO:0016987">
    <property type="term" value="F:sigma factor activity"/>
    <property type="evidence" value="ECO:0007669"/>
    <property type="project" value="UniProtKB-KW"/>
</dbReference>
<sequence>MDEDFAAFAEAALPGLLRYGYALAGNPHDAADLVQTALERVGSRWSRVVARSGDPHAYVRRTMANLHVSFWRRRRRENVVAVVPDEAVAGEFDRVEHEPLWRALAGLPAKQRAVLVLRYYEDLSEAEIADVLGVSRGTVKSHASRAMSTLRAHLDSLAGKGAQ</sequence>
<protein>
    <submittedName>
        <fullName evidence="7">RNA polymerase sigma-70 factor, sigma-E family</fullName>
    </submittedName>
</protein>
<dbReference type="Pfam" id="PF08281">
    <property type="entry name" value="Sigma70_r4_2"/>
    <property type="match status" value="1"/>
</dbReference>
<dbReference type="Pfam" id="PF04542">
    <property type="entry name" value="Sigma70_r2"/>
    <property type="match status" value="1"/>
</dbReference>
<dbReference type="GO" id="GO:0003677">
    <property type="term" value="F:DNA binding"/>
    <property type="evidence" value="ECO:0007669"/>
    <property type="project" value="UniProtKB-KW"/>
</dbReference>
<keyword evidence="8" id="KW-1185">Reference proteome</keyword>
<dbReference type="GO" id="GO:0006352">
    <property type="term" value="P:DNA-templated transcription initiation"/>
    <property type="evidence" value="ECO:0007669"/>
    <property type="project" value="InterPro"/>
</dbReference>
<dbReference type="STRING" id="2017.SAMN05444320_101727"/>
<dbReference type="InterPro" id="IPR013325">
    <property type="entry name" value="RNA_pol_sigma_r2"/>
</dbReference>
<gene>
    <name evidence="7" type="ORF">SAMN05444320_101727</name>
</gene>
<accession>A0A1M4VCX2</accession>
<dbReference type="InterPro" id="IPR000792">
    <property type="entry name" value="Tscrpt_reg_LuxR_C"/>
</dbReference>
<evidence type="ECO:0000313" key="8">
    <source>
        <dbReference type="Proteomes" id="UP000184501"/>
    </source>
</evidence>
<keyword evidence="2" id="KW-0805">Transcription regulation</keyword>
<evidence type="ECO:0000256" key="4">
    <source>
        <dbReference type="ARBA" id="ARBA00023125"/>
    </source>
</evidence>
<dbReference type="EMBL" id="FQVN01000001">
    <property type="protein sequence ID" value="SHE66775.1"/>
    <property type="molecule type" value="Genomic_DNA"/>
</dbReference>
<dbReference type="InterPro" id="IPR013249">
    <property type="entry name" value="RNA_pol_sigma70_r4_t2"/>
</dbReference>
<dbReference type="InterPro" id="IPR014325">
    <property type="entry name" value="RNA_pol_sigma-E_actinobac"/>
</dbReference>
<dbReference type="InterPro" id="IPR039425">
    <property type="entry name" value="RNA_pol_sigma-70-like"/>
</dbReference>
<dbReference type="Gene3D" id="1.10.10.10">
    <property type="entry name" value="Winged helix-like DNA-binding domain superfamily/Winged helix DNA-binding domain"/>
    <property type="match status" value="1"/>
</dbReference>
<evidence type="ECO:0000259" key="6">
    <source>
        <dbReference type="SMART" id="SM00421"/>
    </source>
</evidence>
<evidence type="ECO:0000256" key="3">
    <source>
        <dbReference type="ARBA" id="ARBA00023082"/>
    </source>
</evidence>
<dbReference type="AlphaFoldDB" id="A0A1M4VCX2"/>
<organism evidence="7 8">
    <name type="scientific">Streptoalloteichus hindustanus</name>
    <dbReference type="NCBI Taxonomy" id="2017"/>
    <lineage>
        <taxon>Bacteria</taxon>
        <taxon>Bacillati</taxon>
        <taxon>Actinomycetota</taxon>
        <taxon>Actinomycetes</taxon>
        <taxon>Pseudonocardiales</taxon>
        <taxon>Pseudonocardiaceae</taxon>
        <taxon>Streptoalloteichus</taxon>
    </lineage>
</organism>
<dbReference type="CDD" id="cd06171">
    <property type="entry name" value="Sigma70_r4"/>
    <property type="match status" value="1"/>
</dbReference>
<dbReference type="SUPFAM" id="SSF88659">
    <property type="entry name" value="Sigma3 and sigma4 domains of RNA polymerase sigma factors"/>
    <property type="match status" value="1"/>
</dbReference>
<feature type="domain" description="HTH luxR-type" evidence="6">
    <location>
        <begin position="104"/>
        <end position="162"/>
    </location>
</feature>
<evidence type="ECO:0000256" key="5">
    <source>
        <dbReference type="ARBA" id="ARBA00023163"/>
    </source>
</evidence>